<accession>A0A438G1S6</accession>
<dbReference type="Proteomes" id="UP000288805">
    <property type="component" value="Unassembled WGS sequence"/>
</dbReference>
<gene>
    <name evidence="1" type="ORF">CK203_007406</name>
</gene>
<proteinExistence type="predicted"/>
<dbReference type="PANTHER" id="PTHR48475:SF1">
    <property type="entry name" value="RNASE H TYPE-1 DOMAIN-CONTAINING PROTEIN"/>
    <property type="match status" value="1"/>
</dbReference>
<evidence type="ECO:0000313" key="1">
    <source>
        <dbReference type="EMBL" id="RVW66157.1"/>
    </source>
</evidence>
<dbReference type="PANTHER" id="PTHR48475">
    <property type="entry name" value="RIBONUCLEASE H"/>
    <property type="match status" value="1"/>
</dbReference>
<sequence length="192" mass="21654">MGRRESTPNRNLEAGALVGIVVTLLIKEAMLLPIYLQTASSIATTSICSTIEMDIDCTHKIVKYLRAIFWGVVAQMFERSGSIVNLSRAPRGRMQKSCRRTHLSTSRSYARSNGQIEATNKILFTELKKMLEKTKGKWVDELLGILWPYRTTLKRPTWTTPFDLTYGMEAIIPTEIGMPTAKIVVQGQMNEN</sequence>
<dbReference type="GO" id="GO:0003676">
    <property type="term" value="F:nucleic acid binding"/>
    <property type="evidence" value="ECO:0007669"/>
    <property type="project" value="InterPro"/>
</dbReference>
<dbReference type="EMBL" id="QGNW01000684">
    <property type="protein sequence ID" value="RVW66157.1"/>
    <property type="molecule type" value="Genomic_DNA"/>
</dbReference>
<reference evidence="1 2" key="1">
    <citation type="journal article" date="2018" name="PLoS Genet.">
        <title>Population sequencing reveals clonal diversity and ancestral inbreeding in the grapevine cultivar Chardonnay.</title>
        <authorList>
            <person name="Roach M.J."/>
            <person name="Johnson D.L."/>
            <person name="Bohlmann J."/>
            <person name="van Vuuren H.J."/>
            <person name="Jones S.J."/>
            <person name="Pretorius I.S."/>
            <person name="Schmidt S.A."/>
            <person name="Borneman A.R."/>
        </authorList>
    </citation>
    <scope>NUCLEOTIDE SEQUENCE [LARGE SCALE GENOMIC DNA]</scope>
    <source>
        <strain evidence="2">cv. Chardonnay</strain>
        <tissue evidence="1">Leaf</tissue>
    </source>
</reference>
<dbReference type="InterPro" id="IPR036397">
    <property type="entry name" value="RNaseH_sf"/>
</dbReference>
<comment type="caution">
    <text evidence="1">The sequence shown here is derived from an EMBL/GenBank/DDBJ whole genome shotgun (WGS) entry which is preliminary data.</text>
</comment>
<dbReference type="Gene3D" id="3.30.420.10">
    <property type="entry name" value="Ribonuclease H-like superfamily/Ribonuclease H"/>
    <property type="match status" value="1"/>
</dbReference>
<organism evidence="1 2">
    <name type="scientific">Vitis vinifera</name>
    <name type="common">Grape</name>
    <dbReference type="NCBI Taxonomy" id="29760"/>
    <lineage>
        <taxon>Eukaryota</taxon>
        <taxon>Viridiplantae</taxon>
        <taxon>Streptophyta</taxon>
        <taxon>Embryophyta</taxon>
        <taxon>Tracheophyta</taxon>
        <taxon>Spermatophyta</taxon>
        <taxon>Magnoliopsida</taxon>
        <taxon>eudicotyledons</taxon>
        <taxon>Gunneridae</taxon>
        <taxon>Pentapetalae</taxon>
        <taxon>rosids</taxon>
        <taxon>Vitales</taxon>
        <taxon>Vitaceae</taxon>
        <taxon>Viteae</taxon>
        <taxon>Vitis</taxon>
    </lineage>
</organism>
<protein>
    <recommendedName>
        <fullName evidence="3">Integrase catalytic domain-containing protein</fullName>
    </recommendedName>
</protein>
<name>A0A438G1S6_VITVI</name>
<evidence type="ECO:0008006" key="3">
    <source>
        <dbReference type="Google" id="ProtNLM"/>
    </source>
</evidence>
<dbReference type="AlphaFoldDB" id="A0A438G1S6"/>
<dbReference type="InterPro" id="IPR012337">
    <property type="entry name" value="RNaseH-like_sf"/>
</dbReference>
<dbReference type="SUPFAM" id="SSF53098">
    <property type="entry name" value="Ribonuclease H-like"/>
    <property type="match status" value="1"/>
</dbReference>
<evidence type="ECO:0000313" key="2">
    <source>
        <dbReference type="Proteomes" id="UP000288805"/>
    </source>
</evidence>